<reference evidence="1 2" key="1">
    <citation type="submission" date="2016-11" db="EMBL/GenBank/DDBJ databases">
        <authorList>
            <person name="Jaros S."/>
            <person name="Januszkiewicz K."/>
            <person name="Wedrychowicz H."/>
        </authorList>
    </citation>
    <scope>NUCLEOTIDE SEQUENCE [LARGE SCALE GENOMIC DNA]</scope>
    <source>
        <strain evidence="1 2">DSM 26883</strain>
    </source>
</reference>
<proteinExistence type="predicted"/>
<evidence type="ECO:0000313" key="1">
    <source>
        <dbReference type="EMBL" id="SHF86613.1"/>
    </source>
</evidence>
<sequence>MKIKVKYINNYVILLDYIKYYVPLQHQQQQQCKDAKFV</sequence>
<keyword evidence="2" id="KW-1185">Reference proteome</keyword>
<accession>A0A1M5F4Z9</accession>
<gene>
    <name evidence="1" type="ORF">SAMN05444349_14123</name>
</gene>
<name>A0A1M5F4Z9_9BACE</name>
<dbReference type="STRING" id="871325.SAMN05444349_14123"/>
<protein>
    <submittedName>
        <fullName evidence="1">Uncharacterized protein</fullName>
    </submittedName>
</protein>
<dbReference type="AlphaFoldDB" id="A0A1M5F4Z9"/>
<organism evidence="1 2">
    <name type="scientific">Bacteroides faecichinchillae</name>
    <dbReference type="NCBI Taxonomy" id="871325"/>
    <lineage>
        <taxon>Bacteria</taxon>
        <taxon>Pseudomonadati</taxon>
        <taxon>Bacteroidota</taxon>
        <taxon>Bacteroidia</taxon>
        <taxon>Bacteroidales</taxon>
        <taxon>Bacteroidaceae</taxon>
        <taxon>Bacteroides</taxon>
    </lineage>
</organism>
<dbReference type="Proteomes" id="UP000184436">
    <property type="component" value="Unassembled WGS sequence"/>
</dbReference>
<evidence type="ECO:0000313" key="2">
    <source>
        <dbReference type="Proteomes" id="UP000184436"/>
    </source>
</evidence>
<dbReference type="EMBL" id="FQVD01000041">
    <property type="protein sequence ID" value="SHF86613.1"/>
    <property type="molecule type" value="Genomic_DNA"/>
</dbReference>